<keyword evidence="3" id="KW-1185">Reference proteome</keyword>
<proteinExistence type="predicted"/>
<feature type="chain" id="PRO_5045163683" evidence="1">
    <location>
        <begin position="20"/>
        <end position="148"/>
    </location>
</feature>
<gene>
    <name evidence="2" type="ORF">VTL71DRAFT_947</name>
</gene>
<evidence type="ECO:0000313" key="2">
    <source>
        <dbReference type="EMBL" id="KAL2076004.1"/>
    </source>
</evidence>
<protein>
    <submittedName>
        <fullName evidence="2">Uncharacterized protein</fullName>
    </submittedName>
</protein>
<accession>A0ABR4D1P5</accession>
<reference evidence="2 3" key="1">
    <citation type="journal article" date="2024" name="Commun. Biol.">
        <title>Comparative genomic analysis of thermophilic fungi reveals convergent evolutionary adaptations and gene losses.</title>
        <authorList>
            <person name="Steindorff A.S."/>
            <person name="Aguilar-Pontes M.V."/>
            <person name="Robinson A.J."/>
            <person name="Andreopoulos B."/>
            <person name="LaButti K."/>
            <person name="Kuo A."/>
            <person name="Mondo S."/>
            <person name="Riley R."/>
            <person name="Otillar R."/>
            <person name="Haridas S."/>
            <person name="Lipzen A."/>
            <person name="Grimwood J."/>
            <person name="Schmutz J."/>
            <person name="Clum A."/>
            <person name="Reid I.D."/>
            <person name="Moisan M.C."/>
            <person name="Butler G."/>
            <person name="Nguyen T.T.M."/>
            <person name="Dewar K."/>
            <person name="Conant G."/>
            <person name="Drula E."/>
            <person name="Henrissat B."/>
            <person name="Hansel C."/>
            <person name="Singer S."/>
            <person name="Hutchinson M.I."/>
            <person name="de Vries R.P."/>
            <person name="Natvig D.O."/>
            <person name="Powell A.J."/>
            <person name="Tsang A."/>
            <person name="Grigoriev I.V."/>
        </authorList>
    </citation>
    <scope>NUCLEOTIDE SEQUENCE [LARGE SCALE GENOMIC DNA]</scope>
    <source>
        <strain evidence="2 3">CBS 494.80</strain>
    </source>
</reference>
<organism evidence="2 3">
    <name type="scientific">Oculimacula yallundae</name>
    <dbReference type="NCBI Taxonomy" id="86028"/>
    <lineage>
        <taxon>Eukaryota</taxon>
        <taxon>Fungi</taxon>
        <taxon>Dikarya</taxon>
        <taxon>Ascomycota</taxon>
        <taxon>Pezizomycotina</taxon>
        <taxon>Leotiomycetes</taxon>
        <taxon>Helotiales</taxon>
        <taxon>Ploettnerulaceae</taxon>
        <taxon>Oculimacula</taxon>
    </lineage>
</organism>
<evidence type="ECO:0000313" key="3">
    <source>
        <dbReference type="Proteomes" id="UP001595075"/>
    </source>
</evidence>
<dbReference type="EMBL" id="JAZHXI010000001">
    <property type="protein sequence ID" value="KAL2076004.1"/>
    <property type="molecule type" value="Genomic_DNA"/>
</dbReference>
<sequence>MHFTTAISALMTLAGATAGSAPSYGVEMVPVPDGYFESHLGEIGVSISPAVAVRGRLSARAITYVYICLNSNFSGACKNLEVQTNVCYNLIGNYNDAISSIGPNQGTTCRIFFDYGCSGRSIGDIIYPGIYNLADYNFNDVASSVSCT</sequence>
<dbReference type="Gene3D" id="2.60.20.10">
    <property type="entry name" value="Crystallins"/>
    <property type="match status" value="1"/>
</dbReference>
<evidence type="ECO:0000256" key="1">
    <source>
        <dbReference type="SAM" id="SignalP"/>
    </source>
</evidence>
<keyword evidence="1" id="KW-0732">Signal</keyword>
<dbReference type="Proteomes" id="UP001595075">
    <property type="component" value="Unassembled WGS sequence"/>
</dbReference>
<comment type="caution">
    <text evidence="2">The sequence shown here is derived from an EMBL/GenBank/DDBJ whole genome shotgun (WGS) entry which is preliminary data.</text>
</comment>
<name>A0ABR4D1P5_9HELO</name>
<feature type="signal peptide" evidence="1">
    <location>
        <begin position="1"/>
        <end position="19"/>
    </location>
</feature>